<proteinExistence type="predicted"/>
<evidence type="ECO:0000313" key="3">
    <source>
        <dbReference type="Proteomes" id="UP000318050"/>
    </source>
</evidence>
<gene>
    <name evidence="2" type="ORF">FBZ92_101266</name>
</gene>
<accession>A0A560J067</accession>
<dbReference type="EMBL" id="VITT01000001">
    <property type="protein sequence ID" value="TWB64371.1"/>
    <property type="molecule type" value="Genomic_DNA"/>
</dbReference>
<protein>
    <submittedName>
        <fullName evidence="2">Uncharacterized protein</fullName>
    </submittedName>
</protein>
<comment type="caution">
    <text evidence="2">The sequence shown here is derived from an EMBL/GenBank/DDBJ whole genome shotgun (WGS) entry which is preliminary data.</text>
</comment>
<name>A0A560J067_9PROT</name>
<organism evidence="2 3">
    <name type="scientific">Nitrospirillum amazonense</name>
    <dbReference type="NCBI Taxonomy" id="28077"/>
    <lineage>
        <taxon>Bacteria</taxon>
        <taxon>Pseudomonadati</taxon>
        <taxon>Pseudomonadota</taxon>
        <taxon>Alphaproteobacteria</taxon>
        <taxon>Rhodospirillales</taxon>
        <taxon>Azospirillaceae</taxon>
        <taxon>Nitrospirillum</taxon>
    </lineage>
</organism>
<dbReference type="AlphaFoldDB" id="A0A560J067"/>
<keyword evidence="1" id="KW-0812">Transmembrane</keyword>
<reference evidence="2 3" key="1">
    <citation type="submission" date="2019-06" db="EMBL/GenBank/DDBJ databases">
        <title>Genomic Encyclopedia of Type Strains, Phase IV (KMG-V): Genome sequencing to study the core and pangenomes of soil and plant-associated prokaryotes.</title>
        <authorList>
            <person name="Whitman W."/>
        </authorList>
    </citation>
    <scope>NUCLEOTIDE SEQUENCE [LARGE SCALE GENOMIC DNA]</scope>
    <source>
        <strain evidence="2 3">BR 11140</strain>
    </source>
</reference>
<dbReference type="Proteomes" id="UP000318050">
    <property type="component" value="Unassembled WGS sequence"/>
</dbReference>
<keyword evidence="1" id="KW-0472">Membrane</keyword>
<evidence type="ECO:0000256" key="1">
    <source>
        <dbReference type="SAM" id="Phobius"/>
    </source>
</evidence>
<dbReference type="OrthoDB" id="7209629at2"/>
<feature type="transmembrane region" description="Helical" evidence="1">
    <location>
        <begin position="143"/>
        <end position="161"/>
    </location>
</feature>
<keyword evidence="1" id="KW-1133">Transmembrane helix</keyword>
<sequence length="423" mass="46454">MKVPRSGDTPVSASAFDEEVAKFRVALTAARSAALLQLFDFLVERSNDERAPKEIEIAFAVFGRNDAPGATSQSLDSGVRVYVHRLRKRLHDFYAGQPGPRLEIPKGEYRIVLAVPPGKPDGRAPRLTPGNWAWPKLGTRPRLVVLGALLIMTFGGLAFWLPGPVHWAERGDQEQLRSTAFWRPLATDETAQLVVGDAFMVAETEDQRDVQRMILEPGIRSRDDLGAYLKTHPDAFYRLYDLDLNLAPAGTVVAAWTVQNAIARSRPDNASQMQLVPGSKLRVDLLGTENLVYVGRFSDLGRVAASIFQTSHLRLGDSYNELVDATSGNRFAADLDALQENKPVVDYGYIASLPGPMGKHIFVVAGIGDAAVQNMAGLVSNSKQLRTIESRADIHGDYEALFEIRVVNGVALSQRPVFVRAIR</sequence>
<evidence type="ECO:0000313" key="2">
    <source>
        <dbReference type="EMBL" id="TWB64371.1"/>
    </source>
</evidence>